<evidence type="ECO:0000313" key="2">
    <source>
        <dbReference type="EMBL" id="SHN52478.1"/>
    </source>
</evidence>
<dbReference type="Gene3D" id="3.90.660.10">
    <property type="match status" value="1"/>
</dbReference>
<dbReference type="RefSeq" id="WP_072673361.1">
    <property type="nucleotide sequence ID" value="NZ_FRDF01000004.1"/>
</dbReference>
<organism evidence="2 3">
    <name type="scientific">Erythrobacter sanguineus</name>
    <dbReference type="NCBI Taxonomy" id="198312"/>
    <lineage>
        <taxon>Bacteria</taxon>
        <taxon>Pseudomonadati</taxon>
        <taxon>Pseudomonadota</taxon>
        <taxon>Alphaproteobacteria</taxon>
        <taxon>Sphingomonadales</taxon>
        <taxon>Erythrobacteraceae</taxon>
        <taxon>Erythrobacter/Porphyrobacter group</taxon>
        <taxon>Erythrobacter</taxon>
    </lineage>
</organism>
<feature type="domain" description="Amine oxidase" evidence="1">
    <location>
        <begin position="92"/>
        <end position="314"/>
    </location>
</feature>
<reference evidence="3" key="1">
    <citation type="submission" date="2016-12" db="EMBL/GenBank/DDBJ databases">
        <authorList>
            <person name="Varghese N."/>
            <person name="Submissions S."/>
        </authorList>
    </citation>
    <scope>NUCLEOTIDE SEQUENCE [LARGE SCALE GENOMIC DNA]</scope>
    <source>
        <strain evidence="3">DSM 11032</strain>
    </source>
</reference>
<dbReference type="InterPro" id="IPR002937">
    <property type="entry name" value="Amino_oxidase"/>
</dbReference>
<dbReference type="OrthoDB" id="5792777at2"/>
<name>A0A1M7S1Y4_9SPHN</name>
<evidence type="ECO:0000313" key="3">
    <source>
        <dbReference type="Proteomes" id="UP000184391"/>
    </source>
</evidence>
<dbReference type="Gene3D" id="3.50.50.60">
    <property type="entry name" value="FAD/NAD(P)-binding domain"/>
    <property type="match status" value="1"/>
</dbReference>
<dbReference type="PANTHER" id="PTHR16128">
    <property type="entry name" value="FAD/NAD(P)-BINDING OXIDOREDUCTASE FAMILY PROTEIN"/>
    <property type="match status" value="1"/>
</dbReference>
<dbReference type="Proteomes" id="UP000184391">
    <property type="component" value="Unassembled WGS sequence"/>
</dbReference>
<dbReference type="STRING" id="198312.SAMN02745193_00793"/>
<keyword evidence="3" id="KW-1185">Reference proteome</keyword>
<dbReference type="EMBL" id="FRDF01000004">
    <property type="protein sequence ID" value="SHN52478.1"/>
    <property type="molecule type" value="Genomic_DNA"/>
</dbReference>
<dbReference type="Pfam" id="PF13450">
    <property type="entry name" value="NAD_binding_8"/>
    <property type="match status" value="1"/>
</dbReference>
<gene>
    <name evidence="2" type="ORF">SAMN02745193_00793</name>
</gene>
<dbReference type="AlphaFoldDB" id="A0A1M7S1Y4"/>
<dbReference type="SUPFAM" id="SSF51905">
    <property type="entry name" value="FAD/NAD(P)-binding domain"/>
    <property type="match status" value="1"/>
</dbReference>
<dbReference type="InterPro" id="IPR036188">
    <property type="entry name" value="FAD/NAD-bd_sf"/>
</dbReference>
<sequence>MDGHFSDFLVIGAGMAGLACAAQLSRTGASVTVIDKGRGPGGRMAARRAEIGGQSVSFDHGAQYFTAREPAFQAAVAAWEHAEVVARWPAAGDDAWVGVPGMNAPIRAMADALDVRWGVRAETITRAADGWQVGAGAQVFAAATLLVAIPAEQTQVLLAEVAPDLAALAGCVESAPCWAVMVAFGTRLPIAEDAFRSGTAPVSWAARNSAKPGRAGVENWVIHASPARSRQLIDLPKDAAAKTLLADFFAATGIMPAAPLHGDAHRWLYALPKAMPGEGARFDPALGIGIAGDYLHSPRVEGAWLSGRALAEMVLA</sequence>
<evidence type="ECO:0000259" key="1">
    <source>
        <dbReference type="Pfam" id="PF01593"/>
    </source>
</evidence>
<dbReference type="PANTHER" id="PTHR16128:SF5">
    <property type="entry name" value="FAD_NAD(P)-BINDING OXIDOREDUCTASE FAMILY PROTEIN"/>
    <property type="match status" value="1"/>
</dbReference>
<protein>
    <recommendedName>
        <fullName evidence="1">Amine oxidase domain-containing protein</fullName>
    </recommendedName>
</protein>
<dbReference type="GO" id="GO:0016491">
    <property type="term" value="F:oxidoreductase activity"/>
    <property type="evidence" value="ECO:0007669"/>
    <property type="project" value="InterPro"/>
</dbReference>
<accession>A0A1M7S1Y4</accession>
<proteinExistence type="predicted"/>
<dbReference type="Pfam" id="PF01593">
    <property type="entry name" value="Amino_oxidase"/>
    <property type="match status" value="1"/>
</dbReference>